<organism evidence="2 3">
    <name type="scientific">Rhodobium gokarnense</name>
    <dbReference type="NCBI Taxonomy" id="364296"/>
    <lineage>
        <taxon>Bacteria</taxon>
        <taxon>Pseudomonadati</taxon>
        <taxon>Pseudomonadota</taxon>
        <taxon>Alphaproteobacteria</taxon>
        <taxon>Hyphomicrobiales</taxon>
        <taxon>Rhodobiaceae</taxon>
        <taxon>Rhodobium</taxon>
    </lineage>
</organism>
<keyword evidence="3" id="KW-1185">Reference proteome</keyword>
<dbReference type="Gene3D" id="1.10.530.10">
    <property type="match status" value="1"/>
</dbReference>
<evidence type="ECO:0000313" key="2">
    <source>
        <dbReference type="EMBL" id="MCW2308468.1"/>
    </source>
</evidence>
<protein>
    <recommendedName>
        <fullName evidence="4">Transglycosylase SLT domain-containing protein</fullName>
    </recommendedName>
</protein>
<reference evidence="3" key="1">
    <citation type="submission" date="2023-07" db="EMBL/GenBank/DDBJ databases">
        <title>Genome sequencing of Purple Non-Sulfur Bacteria from various extreme environments.</title>
        <authorList>
            <person name="Mayer M."/>
        </authorList>
    </citation>
    <scope>NUCLEOTIDE SEQUENCE [LARGE SCALE GENOMIC DNA]</scope>
    <source>
        <strain evidence="3">DSM 17935</strain>
    </source>
</reference>
<proteinExistence type="predicted"/>
<evidence type="ECO:0000256" key="1">
    <source>
        <dbReference type="SAM" id="MobiDB-lite"/>
    </source>
</evidence>
<feature type="region of interest" description="Disordered" evidence="1">
    <location>
        <begin position="305"/>
        <end position="380"/>
    </location>
</feature>
<comment type="caution">
    <text evidence="2">The sequence shown here is derived from an EMBL/GenBank/DDBJ whole genome shotgun (WGS) entry which is preliminary data.</text>
</comment>
<feature type="compositionally biased region" description="Basic and acidic residues" evidence="1">
    <location>
        <begin position="327"/>
        <end position="347"/>
    </location>
</feature>
<feature type="compositionally biased region" description="Low complexity" evidence="1">
    <location>
        <begin position="305"/>
        <end position="326"/>
    </location>
</feature>
<name>A0ABT3HDI2_9HYPH</name>
<accession>A0ABT3HDI2</accession>
<dbReference type="EMBL" id="JAOQNS010000007">
    <property type="protein sequence ID" value="MCW2308468.1"/>
    <property type="molecule type" value="Genomic_DNA"/>
</dbReference>
<feature type="compositionally biased region" description="Polar residues" evidence="1">
    <location>
        <begin position="360"/>
        <end position="370"/>
    </location>
</feature>
<evidence type="ECO:0008006" key="4">
    <source>
        <dbReference type="Google" id="ProtNLM"/>
    </source>
</evidence>
<dbReference type="RefSeq" id="WP_264602085.1">
    <property type="nucleotide sequence ID" value="NZ_JAOQNS010000007.1"/>
</dbReference>
<dbReference type="SUPFAM" id="SSF53955">
    <property type="entry name" value="Lysozyme-like"/>
    <property type="match status" value="1"/>
</dbReference>
<gene>
    <name evidence="2" type="ORF">M2319_002810</name>
</gene>
<evidence type="ECO:0000313" key="3">
    <source>
        <dbReference type="Proteomes" id="UP001209755"/>
    </source>
</evidence>
<dbReference type="Proteomes" id="UP001209755">
    <property type="component" value="Unassembled WGS sequence"/>
</dbReference>
<dbReference type="InterPro" id="IPR023346">
    <property type="entry name" value="Lysozyme-like_dom_sf"/>
</dbReference>
<sequence>MKPIQPPMISDRIERAFQVASRATGTPFDYLLQTAGTESSFDTEAKAPTSSATGLFQFIESTWLETMKESGPALGYGNYAEHIERTPSGDYRVADRRMRAKILDLRNDPKASALMAGAYTEKNQAQLSSSLGREPTSGELYIAHFLGANGASKLISLAEARPDKSAASVFPVQARANRSIFYNAAGRTRSVSEVYDTLVSRHGATAIASVRPPAATAQEQTTQLAANGTRSVDAAFEMTSANLVTSFAPTVDTNDRVQQGWRAAESNAPFSVLFRDNPNASTDPVGPTFWGAFAAAPDFFGNRDAAPAATPAVPAQPVTRTPAAATETDRTERTEARAEQSARDAARLRSRARRSRGPLNLTSFLDTQSGRGPKNLLPPS</sequence>